<dbReference type="AlphaFoldDB" id="A0AAD5G870"/>
<dbReference type="InterPro" id="IPR012340">
    <property type="entry name" value="NA-bd_OB-fold"/>
</dbReference>
<evidence type="ECO:0000256" key="1">
    <source>
        <dbReference type="SAM" id="MobiDB-lite"/>
    </source>
</evidence>
<gene>
    <name evidence="2" type="ORF">M8C21_026421</name>
</gene>
<reference evidence="2" key="1">
    <citation type="submission" date="2022-06" db="EMBL/GenBank/DDBJ databases">
        <title>Uncovering the hologenomic basis of an extraordinary plant invasion.</title>
        <authorList>
            <person name="Bieker V.C."/>
            <person name="Martin M.D."/>
            <person name="Gilbert T."/>
            <person name="Hodgins K."/>
            <person name="Battlay P."/>
            <person name="Petersen B."/>
            <person name="Wilson J."/>
        </authorList>
    </citation>
    <scope>NUCLEOTIDE SEQUENCE</scope>
    <source>
        <strain evidence="2">AA19_3_7</strain>
        <tissue evidence="2">Leaf</tissue>
    </source>
</reference>
<dbReference type="Proteomes" id="UP001206925">
    <property type="component" value="Unassembled WGS sequence"/>
</dbReference>
<keyword evidence="3" id="KW-1185">Reference proteome</keyword>
<protein>
    <recommendedName>
        <fullName evidence="4">Replication protein A1-like protein</fullName>
    </recommendedName>
</protein>
<evidence type="ECO:0000313" key="2">
    <source>
        <dbReference type="EMBL" id="KAI7730858.1"/>
    </source>
</evidence>
<feature type="compositionally biased region" description="Polar residues" evidence="1">
    <location>
        <begin position="221"/>
        <end position="241"/>
    </location>
</feature>
<dbReference type="Gene3D" id="2.40.50.140">
    <property type="entry name" value="Nucleic acid-binding proteins"/>
    <property type="match status" value="2"/>
</dbReference>
<feature type="compositionally biased region" description="Basic and acidic residues" evidence="1">
    <location>
        <begin position="244"/>
        <end position="260"/>
    </location>
</feature>
<dbReference type="EMBL" id="JAMZMK010010609">
    <property type="protein sequence ID" value="KAI7730858.1"/>
    <property type="molecule type" value="Genomic_DNA"/>
</dbReference>
<comment type="caution">
    <text evidence="2">The sequence shown here is derived from an EMBL/GenBank/DDBJ whole genome shotgun (WGS) entry which is preliminary data.</text>
</comment>
<evidence type="ECO:0008006" key="4">
    <source>
        <dbReference type="Google" id="ProtNLM"/>
    </source>
</evidence>
<name>A0AAD5G870_AMBAR</name>
<proteinExistence type="predicted"/>
<sequence>FIGFVEEWTSPQPTETKSGWKNKMSLVLIDLDGVKISCTLWDEYSDQMFEYIKHNEAEVHVVLIVQFGTLNNYKGNITVQNGFNITRLFINEHIDDILAFKKSMNLVDEFLNKTPFSTIRDLPLITEVNKQVIIVGTLKGVDANDDWYYLGCESCNRKVEPTLMLPDDESEKDVNSFKQVLVCTNNDCPKHIVSADPVFRIPIRVDQPVFENIDIDESSTQNSLSFKDSAGDNTTPESSSRVGAVRDDEEVKRSLDKVYDLDDDARESTAKAAKKSPEIPLLVPK</sequence>
<accession>A0AAD5G870</accession>
<dbReference type="SUPFAM" id="SSF50249">
    <property type="entry name" value="Nucleic acid-binding proteins"/>
    <property type="match status" value="1"/>
</dbReference>
<dbReference type="CDD" id="cd04481">
    <property type="entry name" value="RPA1_DBD_B_like"/>
    <property type="match status" value="1"/>
</dbReference>
<feature type="region of interest" description="Disordered" evidence="1">
    <location>
        <begin position="221"/>
        <end position="285"/>
    </location>
</feature>
<evidence type="ECO:0000313" key="3">
    <source>
        <dbReference type="Proteomes" id="UP001206925"/>
    </source>
</evidence>
<feature type="non-terminal residue" evidence="2">
    <location>
        <position position="1"/>
    </location>
</feature>
<organism evidence="2 3">
    <name type="scientific">Ambrosia artemisiifolia</name>
    <name type="common">Common ragweed</name>
    <dbReference type="NCBI Taxonomy" id="4212"/>
    <lineage>
        <taxon>Eukaryota</taxon>
        <taxon>Viridiplantae</taxon>
        <taxon>Streptophyta</taxon>
        <taxon>Embryophyta</taxon>
        <taxon>Tracheophyta</taxon>
        <taxon>Spermatophyta</taxon>
        <taxon>Magnoliopsida</taxon>
        <taxon>eudicotyledons</taxon>
        <taxon>Gunneridae</taxon>
        <taxon>Pentapetalae</taxon>
        <taxon>asterids</taxon>
        <taxon>campanulids</taxon>
        <taxon>Asterales</taxon>
        <taxon>Asteraceae</taxon>
        <taxon>Asteroideae</taxon>
        <taxon>Heliantheae alliance</taxon>
        <taxon>Heliantheae</taxon>
        <taxon>Ambrosia</taxon>
    </lineage>
</organism>